<evidence type="ECO:0000256" key="4">
    <source>
        <dbReference type="ARBA" id="ARBA00023136"/>
    </source>
</evidence>
<evidence type="ECO:0000313" key="7">
    <source>
        <dbReference type="EMBL" id="KAA8887777.1"/>
    </source>
</evidence>
<dbReference type="SUPFAM" id="SSF103473">
    <property type="entry name" value="MFS general substrate transporter"/>
    <property type="match status" value="1"/>
</dbReference>
<feature type="transmembrane region" description="Helical" evidence="5">
    <location>
        <begin position="53"/>
        <end position="74"/>
    </location>
</feature>
<dbReference type="EMBL" id="VXLC01000005">
    <property type="protein sequence ID" value="KAA8887777.1"/>
    <property type="molecule type" value="Genomic_DNA"/>
</dbReference>
<dbReference type="Pfam" id="PF07690">
    <property type="entry name" value="MFS_1"/>
    <property type="match status" value="1"/>
</dbReference>
<dbReference type="PANTHER" id="PTHR23542:SF1">
    <property type="entry name" value="MAJOR FACILITATOR SUPERFAMILY (MFS) PROFILE DOMAIN-CONTAINING PROTEIN"/>
    <property type="match status" value="1"/>
</dbReference>
<dbReference type="GO" id="GO:0022857">
    <property type="term" value="F:transmembrane transporter activity"/>
    <property type="evidence" value="ECO:0007669"/>
    <property type="project" value="InterPro"/>
</dbReference>
<dbReference type="PROSITE" id="PS50850">
    <property type="entry name" value="MFS"/>
    <property type="match status" value="1"/>
</dbReference>
<dbReference type="PANTHER" id="PTHR23542">
    <property type="match status" value="1"/>
</dbReference>
<dbReference type="GO" id="GO:0005886">
    <property type="term" value="C:plasma membrane"/>
    <property type="evidence" value="ECO:0007669"/>
    <property type="project" value="UniProtKB-SubCell"/>
</dbReference>
<evidence type="ECO:0000259" key="6">
    <source>
        <dbReference type="PROSITE" id="PS50850"/>
    </source>
</evidence>
<feature type="transmembrane region" description="Helical" evidence="5">
    <location>
        <begin position="313"/>
        <end position="335"/>
    </location>
</feature>
<dbReference type="OrthoDB" id="4116926at2"/>
<reference evidence="7 8" key="1">
    <citation type="submission" date="2019-09" db="EMBL/GenBank/DDBJ databases">
        <authorList>
            <person name="Wang X."/>
        </authorList>
    </citation>
    <scope>NUCLEOTIDE SEQUENCE [LARGE SCALE GENOMIC DNA]</scope>
    <source>
        <strain evidence="7 8">CICC 11023</strain>
    </source>
</reference>
<dbReference type="RefSeq" id="WP_150402939.1">
    <property type="nucleotide sequence ID" value="NZ_VXLC01000005.1"/>
</dbReference>
<feature type="transmembrane region" description="Helical" evidence="5">
    <location>
        <begin position="224"/>
        <end position="247"/>
    </location>
</feature>
<feature type="transmembrane region" description="Helical" evidence="5">
    <location>
        <begin position="375"/>
        <end position="396"/>
    </location>
</feature>
<dbReference type="InterPro" id="IPR036259">
    <property type="entry name" value="MFS_trans_sf"/>
</dbReference>
<evidence type="ECO:0000313" key="8">
    <source>
        <dbReference type="Proteomes" id="UP000323876"/>
    </source>
</evidence>
<evidence type="ECO:0000256" key="5">
    <source>
        <dbReference type="SAM" id="Phobius"/>
    </source>
</evidence>
<proteinExistence type="predicted"/>
<dbReference type="InterPro" id="IPR011701">
    <property type="entry name" value="MFS"/>
</dbReference>
<accession>A0A5N0EEA5</accession>
<evidence type="ECO:0000256" key="1">
    <source>
        <dbReference type="ARBA" id="ARBA00004651"/>
    </source>
</evidence>
<feature type="domain" description="Major facilitator superfamily (MFS) profile" evidence="6">
    <location>
        <begin position="221"/>
        <end position="432"/>
    </location>
</feature>
<dbReference type="Proteomes" id="UP000323876">
    <property type="component" value="Unassembled WGS sequence"/>
</dbReference>
<dbReference type="InterPro" id="IPR020846">
    <property type="entry name" value="MFS_dom"/>
</dbReference>
<feature type="transmembrane region" description="Helical" evidence="5">
    <location>
        <begin position="253"/>
        <end position="275"/>
    </location>
</feature>
<comment type="caution">
    <text evidence="7">The sequence shown here is derived from an EMBL/GenBank/DDBJ whole genome shotgun (WGS) entry which is preliminary data.</text>
</comment>
<dbReference type="AlphaFoldDB" id="A0A5N0EEA5"/>
<comment type="subcellular location">
    <subcellularLocation>
        <location evidence="1">Cell membrane</location>
        <topology evidence="1">Multi-pass membrane protein</topology>
    </subcellularLocation>
</comment>
<protein>
    <submittedName>
        <fullName evidence="7">MFS transporter</fullName>
    </submittedName>
</protein>
<dbReference type="Gene3D" id="1.20.1250.20">
    <property type="entry name" value="MFS general substrate transporter like domains"/>
    <property type="match status" value="2"/>
</dbReference>
<keyword evidence="3 5" id="KW-1133">Transmembrane helix</keyword>
<evidence type="ECO:0000256" key="3">
    <source>
        <dbReference type="ARBA" id="ARBA00022989"/>
    </source>
</evidence>
<feature type="transmembrane region" description="Helical" evidence="5">
    <location>
        <begin position="21"/>
        <end position="47"/>
    </location>
</feature>
<feature type="transmembrane region" description="Helical" evidence="5">
    <location>
        <begin position="287"/>
        <end position="307"/>
    </location>
</feature>
<sequence length="432" mass="43469">MSQPVSDQSSPGYLDLLRPRGIPLLFAGAFVGRMSVGMIPVAVVLFIQQVTGSFSVAGLTMAGYAVGTVVAGPARSWISVRLGHSAALLVLSSISGSALVALVPAAHGDSSWILAALVTVSGCSAPPFGALMRVGWSRKLPPHWVSRAFGVDSVVEESTLVLGPLVATGAVALAGPDVAVLVAGSVCVLGGLLMASAAERGRLESTGAETGGGTLSMVARRIRWLLVVFAGIGFTIGATEVAVPALAIETGRASLAGGLLATLALGSAIAALLYGRRNWRTSAAARLIGLALLFGFGAALLATVPGLGLAVPLLVLVGVAMGPAVMTVYLLADALTEGAAAKTHSAILVNVACNGGSGLGAAVAGMVIADLGVGQAFLLSGIATVIATGLGFALFARDRKPHATNRTIRAARREVWAVNRPVIGEGRRHSNS</sequence>
<feature type="transmembrane region" description="Helical" evidence="5">
    <location>
        <begin position="178"/>
        <end position="198"/>
    </location>
</feature>
<keyword evidence="4 5" id="KW-0472">Membrane</keyword>
<name>A0A5N0EEA5_9NOCA</name>
<feature type="transmembrane region" description="Helical" evidence="5">
    <location>
        <begin position="347"/>
        <end position="369"/>
    </location>
</feature>
<keyword evidence="8" id="KW-1185">Reference proteome</keyword>
<feature type="transmembrane region" description="Helical" evidence="5">
    <location>
        <begin position="86"/>
        <end position="106"/>
    </location>
</feature>
<keyword evidence="2 5" id="KW-0812">Transmembrane</keyword>
<evidence type="ECO:0000256" key="2">
    <source>
        <dbReference type="ARBA" id="ARBA00022692"/>
    </source>
</evidence>
<gene>
    <name evidence="7" type="ORF">F3087_16850</name>
</gene>
<organism evidence="7 8">
    <name type="scientific">Nocardia colli</name>
    <dbReference type="NCBI Taxonomy" id="2545717"/>
    <lineage>
        <taxon>Bacteria</taxon>
        <taxon>Bacillati</taxon>
        <taxon>Actinomycetota</taxon>
        <taxon>Actinomycetes</taxon>
        <taxon>Mycobacteriales</taxon>
        <taxon>Nocardiaceae</taxon>
        <taxon>Nocardia</taxon>
    </lineage>
</organism>
<feature type="transmembrane region" description="Helical" evidence="5">
    <location>
        <begin position="112"/>
        <end position="136"/>
    </location>
</feature>